<proteinExistence type="predicted"/>
<dbReference type="PROSITE" id="PS50011">
    <property type="entry name" value="PROTEIN_KINASE_DOM"/>
    <property type="match status" value="1"/>
</dbReference>
<evidence type="ECO:0000256" key="1">
    <source>
        <dbReference type="ARBA" id="ARBA00022527"/>
    </source>
</evidence>
<evidence type="ECO:0000259" key="6">
    <source>
        <dbReference type="PROSITE" id="PS50011"/>
    </source>
</evidence>
<sequence length="71" mass="8063">MGQFHNRWLSALTINFLHNAGVIYRDLKPENILLDDVGNIQLIDFGLSKWLPYGSTTKTICGTLAYMGMKF</sequence>
<evidence type="ECO:0000256" key="3">
    <source>
        <dbReference type="ARBA" id="ARBA00022741"/>
    </source>
</evidence>
<gene>
    <name evidence="7" type="ORF">NQ315_016686</name>
</gene>
<evidence type="ECO:0000313" key="8">
    <source>
        <dbReference type="Proteomes" id="UP001159042"/>
    </source>
</evidence>
<keyword evidence="3" id="KW-0547">Nucleotide-binding</keyword>
<evidence type="ECO:0000313" key="7">
    <source>
        <dbReference type="EMBL" id="KAJ8916008.1"/>
    </source>
</evidence>
<dbReference type="AlphaFoldDB" id="A0AAV8VNW4"/>
<keyword evidence="2" id="KW-0808">Transferase</keyword>
<name>A0AAV8VNW4_9CUCU</name>
<dbReference type="GO" id="GO:0004674">
    <property type="term" value="F:protein serine/threonine kinase activity"/>
    <property type="evidence" value="ECO:0007669"/>
    <property type="project" value="UniProtKB-KW"/>
</dbReference>
<dbReference type="PANTHER" id="PTHR24355">
    <property type="entry name" value="G PROTEIN-COUPLED RECEPTOR KINASE/RIBOSOMAL PROTEIN S6 KINASE"/>
    <property type="match status" value="1"/>
</dbReference>
<keyword evidence="8" id="KW-1185">Reference proteome</keyword>
<evidence type="ECO:0000256" key="4">
    <source>
        <dbReference type="ARBA" id="ARBA00022777"/>
    </source>
</evidence>
<evidence type="ECO:0000256" key="2">
    <source>
        <dbReference type="ARBA" id="ARBA00022679"/>
    </source>
</evidence>
<keyword evidence="1" id="KW-0723">Serine/threonine-protein kinase</keyword>
<dbReference type="GO" id="GO:0005524">
    <property type="term" value="F:ATP binding"/>
    <property type="evidence" value="ECO:0007669"/>
    <property type="project" value="UniProtKB-KW"/>
</dbReference>
<comment type="caution">
    <text evidence="7">The sequence shown here is derived from an EMBL/GenBank/DDBJ whole genome shotgun (WGS) entry which is preliminary data.</text>
</comment>
<keyword evidence="5" id="KW-0067">ATP-binding</keyword>
<evidence type="ECO:0000256" key="5">
    <source>
        <dbReference type="ARBA" id="ARBA00022840"/>
    </source>
</evidence>
<keyword evidence="4" id="KW-0418">Kinase</keyword>
<dbReference type="InterPro" id="IPR000719">
    <property type="entry name" value="Prot_kinase_dom"/>
</dbReference>
<protein>
    <recommendedName>
        <fullName evidence="6">Protein kinase domain-containing protein</fullName>
    </recommendedName>
</protein>
<dbReference type="InterPro" id="IPR011009">
    <property type="entry name" value="Kinase-like_dom_sf"/>
</dbReference>
<reference evidence="7 8" key="1">
    <citation type="journal article" date="2023" name="Insect Mol. Biol.">
        <title>Genome sequencing provides insights into the evolution of gene families encoding plant cell wall-degrading enzymes in longhorned beetles.</title>
        <authorList>
            <person name="Shin N.R."/>
            <person name="Okamura Y."/>
            <person name="Kirsch R."/>
            <person name="Pauchet Y."/>
        </authorList>
    </citation>
    <scope>NUCLEOTIDE SEQUENCE [LARGE SCALE GENOMIC DNA]</scope>
    <source>
        <strain evidence="7">EAD_L_NR</strain>
    </source>
</reference>
<dbReference type="Gene3D" id="1.10.510.10">
    <property type="entry name" value="Transferase(Phosphotransferase) domain 1"/>
    <property type="match status" value="1"/>
</dbReference>
<dbReference type="PANTHER" id="PTHR24355:SF1">
    <property type="entry name" value="RIBOSOMAL PROTEIN S6 KINASE-RELATED PROTEIN"/>
    <property type="match status" value="1"/>
</dbReference>
<organism evidence="7 8">
    <name type="scientific">Exocentrus adspersus</name>
    <dbReference type="NCBI Taxonomy" id="1586481"/>
    <lineage>
        <taxon>Eukaryota</taxon>
        <taxon>Metazoa</taxon>
        <taxon>Ecdysozoa</taxon>
        <taxon>Arthropoda</taxon>
        <taxon>Hexapoda</taxon>
        <taxon>Insecta</taxon>
        <taxon>Pterygota</taxon>
        <taxon>Neoptera</taxon>
        <taxon>Endopterygota</taxon>
        <taxon>Coleoptera</taxon>
        <taxon>Polyphaga</taxon>
        <taxon>Cucujiformia</taxon>
        <taxon>Chrysomeloidea</taxon>
        <taxon>Cerambycidae</taxon>
        <taxon>Lamiinae</taxon>
        <taxon>Acanthocinini</taxon>
        <taxon>Exocentrus</taxon>
    </lineage>
</organism>
<dbReference type="Proteomes" id="UP001159042">
    <property type="component" value="Unassembled WGS sequence"/>
</dbReference>
<accession>A0AAV8VNW4</accession>
<dbReference type="SUPFAM" id="SSF56112">
    <property type="entry name" value="Protein kinase-like (PK-like)"/>
    <property type="match status" value="1"/>
</dbReference>
<dbReference type="EMBL" id="JANEYG010000047">
    <property type="protein sequence ID" value="KAJ8916008.1"/>
    <property type="molecule type" value="Genomic_DNA"/>
</dbReference>
<dbReference type="PROSITE" id="PS00108">
    <property type="entry name" value="PROTEIN_KINASE_ST"/>
    <property type="match status" value="1"/>
</dbReference>
<feature type="domain" description="Protein kinase" evidence="6">
    <location>
        <begin position="1"/>
        <end position="71"/>
    </location>
</feature>
<dbReference type="InterPro" id="IPR008271">
    <property type="entry name" value="Ser/Thr_kinase_AS"/>
</dbReference>
<dbReference type="Pfam" id="PF00069">
    <property type="entry name" value="Pkinase"/>
    <property type="match status" value="1"/>
</dbReference>